<accession>A0ACD4ZX54</accession>
<proteinExistence type="predicted"/>
<protein>
    <submittedName>
        <fullName evidence="1">DUF397 domain-containing protein</fullName>
    </submittedName>
</protein>
<gene>
    <name evidence="1" type="ORF">OG835_14545</name>
</gene>
<reference evidence="1" key="1">
    <citation type="submission" date="2022-10" db="EMBL/GenBank/DDBJ databases">
        <title>The complete genomes of actinobacterial strains from the NBC collection.</title>
        <authorList>
            <person name="Joergensen T.S."/>
            <person name="Alvarez Arevalo M."/>
            <person name="Sterndorff E.B."/>
            <person name="Faurdal D."/>
            <person name="Vuksanovic O."/>
            <person name="Mourched A.-S."/>
            <person name="Charusanti P."/>
            <person name="Shaw S."/>
            <person name="Blin K."/>
            <person name="Weber T."/>
        </authorList>
    </citation>
    <scope>NUCLEOTIDE SEQUENCE</scope>
    <source>
        <strain evidence="1">NBC 01771</strain>
    </source>
</reference>
<name>A0ACD4ZX54_9ACTN</name>
<dbReference type="EMBL" id="CP109109">
    <property type="protein sequence ID" value="WSC03056.1"/>
    <property type="molecule type" value="Genomic_DNA"/>
</dbReference>
<keyword evidence="2" id="KW-1185">Reference proteome</keyword>
<evidence type="ECO:0000313" key="2">
    <source>
        <dbReference type="Proteomes" id="UP001348369"/>
    </source>
</evidence>
<sequence>MKSSYSGNNGNCVEMAALPDNCSALRDSKKPNCPALVFGCGQWSVFVRSLTVEEFN</sequence>
<dbReference type="Proteomes" id="UP001348369">
    <property type="component" value="Chromosome"/>
</dbReference>
<organism evidence="1 2">
    <name type="scientific">Streptomyces scopuliridis</name>
    <dbReference type="NCBI Taxonomy" id="452529"/>
    <lineage>
        <taxon>Bacteria</taxon>
        <taxon>Bacillati</taxon>
        <taxon>Actinomycetota</taxon>
        <taxon>Actinomycetes</taxon>
        <taxon>Kitasatosporales</taxon>
        <taxon>Streptomycetaceae</taxon>
        <taxon>Streptomyces</taxon>
    </lineage>
</organism>
<evidence type="ECO:0000313" key="1">
    <source>
        <dbReference type="EMBL" id="WSC03056.1"/>
    </source>
</evidence>